<evidence type="ECO:0000313" key="2">
    <source>
        <dbReference type="EMBL" id="JAS70777.1"/>
    </source>
</evidence>
<reference evidence="2" key="1">
    <citation type="submission" date="2015-11" db="EMBL/GenBank/DDBJ databases">
        <title>De novo transcriptome assembly of four potential Pierce s Disease insect vectors from Arizona vineyards.</title>
        <authorList>
            <person name="Tassone E.E."/>
        </authorList>
    </citation>
    <scope>NUCLEOTIDE SEQUENCE</scope>
</reference>
<keyword evidence="1" id="KW-0472">Membrane</keyword>
<sequence>MGGVDSSDKSIYHLSCTRQSKKYWKKIFFNMLDIAMFNAYILYFQNLDKPMARDGFVDSVVQELVRKETIPYTLVAGPHQVGPSKKHAIVHLEGKKERVCIICAKNPT</sequence>
<evidence type="ECO:0000256" key="1">
    <source>
        <dbReference type="SAM" id="Phobius"/>
    </source>
</evidence>
<organism evidence="2">
    <name type="scientific">Homalodisca liturata</name>
    <dbReference type="NCBI Taxonomy" id="320908"/>
    <lineage>
        <taxon>Eukaryota</taxon>
        <taxon>Metazoa</taxon>
        <taxon>Ecdysozoa</taxon>
        <taxon>Arthropoda</taxon>
        <taxon>Hexapoda</taxon>
        <taxon>Insecta</taxon>
        <taxon>Pterygota</taxon>
        <taxon>Neoptera</taxon>
        <taxon>Paraneoptera</taxon>
        <taxon>Hemiptera</taxon>
        <taxon>Auchenorrhyncha</taxon>
        <taxon>Membracoidea</taxon>
        <taxon>Cicadellidae</taxon>
        <taxon>Cicadellinae</taxon>
        <taxon>Proconiini</taxon>
        <taxon>Homalodisca</taxon>
    </lineage>
</organism>
<dbReference type="PANTHER" id="PTHR46599:SF3">
    <property type="entry name" value="PIGGYBAC TRANSPOSABLE ELEMENT-DERIVED PROTEIN 4"/>
    <property type="match status" value="1"/>
</dbReference>
<protein>
    <recommendedName>
        <fullName evidence="3">PiggyBac transposable element-derived protein domain-containing protein</fullName>
    </recommendedName>
</protein>
<name>A0A1B6H7S3_9HEMI</name>
<dbReference type="PANTHER" id="PTHR46599">
    <property type="entry name" value="PIGGYBAC TRANSPOSABLE ELEMENT-DERIVED PROTEIN 4"/>
    <property type="match status" value="1"/>
</dbReference>
<feature type="transmembrane region" description="Helical" evidence="1">
    <location>
        <begin position="27"/>
        <end position="44"/>
    </location>
</feature>
<dbReference type="AlphaFoldDB" id="A0A1B6H7S3"/>
<feature type="non-terminal residue" evidence="2">
    <location>
        <position position="108"/>
    </location>
</feature>
<gene>
    <name evidence="2" type="ORF">g.57138</name>
</gene>
<keyword evidence="1" id="KW-1133">Transmembrane helix</keyword>
<evidence type="ECO:0008006" key="3">
    <source>
        <dbReference type="Google" id="ProtNLM"/>
    </source>
</evidence>
<keyword evidence="1" id="KW-0812">Transmembrane</keyword>
<dbReference type="EMBL" id="GECU01036929">
    <property type="protein sequence ID" value="JAS70777.1"/>
    <property type="molecule type" value="Transcribed_RNA"/>
</dbReference>
<proteinExistence type="predicted"/>
<accession>A0A1B6H7S3</accession>